<evidence type="ECO:0000256" key="1">
    <source>
        <dbReference type="SAM" id="Phobius"/>
    </source>
</evidence>
<accession>A0A412X3J9</accession>
<dbReference type="Proteomes" id="UP000283589">
    <property type="component" value="Unassembled WGS sequence"/>
</dbReference>
<protein>
    <recommendedName>
        <fullName evidence="2">Golvesin/Xly CBD-like domain-containing protein</fullName>
    </recommendedName>
</protein>
<proteinExistence type="predicted"/>
<dbReference type="EMBL" id="QRZA01000005">
    <property type="protein sequence ID" value="RGV35118.1"/>
    <property type="molecule type" value="Genomic_DNA"/>
</dbReference>
<dbReference type="STRING" id="1121130.GCA_000519105_03196"/>
<sequence>MEIKNINTIAFYNIRLLLREKLLWFYTLGMYVVILFAQLSNQSILGRYSFCVADFSSSVPFMNTFFFLIFQTLPLVILSCHFLSKKRYVDSMETVYYRPESNAEYVCGVFIAFISVFGGAALLSLLMIMVMHLLFMPFPLGGIYYLFYLFLMVMPALVFMLGLSFFVITWLKNRVLSMILLLGFLVSTIFYISDYQFGLFDPLGLSLPSAFSRITGHSDMSGYLLQRGAWFFLGLGFVGLTILKFDRIPNRPCSRCKWIMAFFFLIMGVVCGSSFFFLRQDEFRERLNYRSIYEKYSSYPKAYLESQDIDYEQREDEMFVNTKLVVRNCTGVELDKVLLYLNPSLEVTSLFINGTTSLYEREKQVIGVPARLSPGDSLLLELSYKGQIDERICYLNVPDAEIADTRERMYLACRLGKRYSYLRKDFTLLIPEVLWYPTTVPPENPGSPYDNSRDFTRYSLRVRNYGKNKVISQGMRMKKGDQLVFRNESPLPGLTLNIGDYVTRQLIVDSVTYELHVWRKHASLLKLLNDRLLPSPVREGTSARSIIRGARHVAEISAGNKYPYKRFQLVETPLDFTSYFRNEMKCSGFVQPEVLYFPERGFGTKIFSSEVEVAVHLLLFREEVWRNTFSWNKILGWNMLWRKYRLEDVECSKNPHLIYAQFNNQISGIVSQTYPFLNSLMNLIIEDNNQTRIEARPALTPIWEQQAIDYLRSRSLKDALHDNSLDVAVLDAIFVLKERELVDILQTQGVDQDKLVFFLMDFFNKYRFKMVDFEQLNEEFKAVFQVDWNMILPSWYMNNKIPTYLLKIAKILRVKTENSKDCRYRIEFAVFNDSDVDGVVNFRTSTYLPGGWPEMQRAHKEKRRESIIKYHAFKIEAGTGKRFAFEMNEFLDFMINTNIAGNLPNSFLCRATGVFASDTTQYMEEVSRDYFLSDTNEFIVDNTDPGCKITQPSTLLKLVKNEHLKSPKSWIRFINFKEENAIFPTSQWKEYIDQNCQGTTIRSFVFTRGKSGDYRLTWEADLPKEGVYEAFVYIPSYSLNMMQKYKISPLGGEEKVVYVDTRGEWCSLGVYNCLPGVNKISLSDEGEENQIIVGDAIKWVYQGKAME</sequence>
<keyword evidence="1" id="KW-0472">Membrane</keyword>
<gene>
    <name evidence="3" type="ORF">DWW18_05970</name>
</gene>
<dbReference type="InterPro" id="IPR033803">
    <property type="entry name" value="CBD-like_Golvesin-Xly"/>
</dbReference>
<feature type="transmembrane region" description="Helical" evidence="1">
    <location>
        <begin position="258"/>
        <end position="278"/>
    </location>
</feature>
<feature type="transmembrane region" description="Helical" evidence="1">
    <location>
        <begin position="175"/>
        <end position="193"/>
    </location>
</feature>
<dbReference type="AlphaFoldDB" id="A0A412X3J9"/>
<dbReference type="RefSeq" id="WP_118259316.1">
    <property type="nucleotide sequence ID" value="NZ_CALBWO010000034.1"/>
</dbReference>
<feature type="transmembrane region" description="Helical" evidence="1">
    <location>
        <begin position="143"/>
        <end position="168"/>
    </location>
</feature>
<name>A0A412X3J9_9BACT</name>
<dbReference type="Pfam" id="PF25275">
    <property type="entry name" value="Golvesin_C"/>
    <property type="match status" value="1"/>
</dbReference>
<reference evidence="3 4" key="1">
    <citation type="submission" date="2018-08" db="EMBL/GenBank/DDBJ databases">
        <title>A genome reference for cultivated species of the human gut microbiota.</title>
        <authorList>
            <person name="Zou Y."/>
            <person name="Xue W."/>
            <person name="Luo G."/>
        </authorList>
    </citation>
    <scope>NUCLEOTIDE SEQUENCE [LARGE SCALE GENOMIC DNA]</scope>
    <source>
        <strain evidence="3 4">AF14-49</strain>
    </source>
</reference>
<comment type="caution">
    <text evidence="3">The sequence shown here is derived from an EMBL/GenBank/DDBJ whole genome shotgun (WGS) entry which is preliminary data.</text>
</comment>
<feature type="transmembrane region" description="Helical" evidence="1">
    <location>
        <begin position="105"/>
        <end position="131"/>
    </location>
</feature>
<evidence type="ECO:0000259" key="2">
    <source>
        <dbReference type="Pfam" id="PF25275"/>
    </source>
</evidence>
<feature type="transmembrane region" description="Helical" evidence="1">
    <location>
        <begin position="61"/>
        <end position="84"/>
    </location>
</feature>
<feature type="domain" description="Golvesin/Xly CBD-like" evidence="2">
    <location>
        <begin position="980"/>
        <end position="1099"/>
    </location>
</feature>
<feature type="transmembrane region" description="Helical" evidence="1">
    <location>
        <begin position="22"/>
        <end position="41"/>
    </location>
</feature>
<keyword evidence="1" id="KW-1133">Transmembrane helix</keyword>
<evidence type="ECO:0000313" key="3">
    <source>
        <dbReference type="EMBL" id="RGV35118.1"/>
    </source>
</evidence>
<evidence type="ECO:0000313" key="4">
    <source>
        <dbReference type="Proteomes" id="UP000283589"/>
    </source>
</evidence>
<feature type="transmembrane region" description="Helical" evidence="1">
    <location>
        <begin position="228"/>
        <end position="246"/>
    </location>
</feature>
<organism evidence="3 4">
    <name type="scientific">Butyricimonas virosa</name>
    <dbReference type="NCBI Taxonomy" id="544645"/>
    <lineage>
        <taxon>Bacteria</taxon>
        <taxon>Pseudomonadati</taxon>
        <taxon>Bacteroidota</taxon>
        <taxon>Bacteroidia</taxon>
        <taxon>Bacteroidales</taxon>
        <taxon>Odoribacteraceae</taxon>
        <taxon>Butyricimonas</taxon>
    </lineage>
</organism>
<keyword evidence="1" id="KW-0812">Transmembrane</keyword>